<dbReference type="OrthoDB" id="2843897at2"/>
<feature type="signal peptide" evidence="2">
    <location>
        <begin position="1"/>
        <end position="25"/>
    </location>
</feature>
<accession>A0A1W5ZQT6</accession>
<feature type="region of interest" description="Disordered" evidence="1">
    <location>
        <begin position="29"/>
        <end position="51"/>
    </location>
</feature>
<proteinExistence type="predicted"/>
<name>A0A1W5ZQT6_9BACI</name>
<protein>
    <recommendedName>
        <fullName evidence="5">Lipoprotein</fullName>
    </recommendedName>
</protein>
<evidence type="ECO:0000313" key="4">
    <source>
        <dbReference type="Proteomes" id="UP000192527"/>
    </source>
</evidence>
<evidence type="ECO:0000256" key="2">
    <source>
        <dbReference type="SAM" id="SignalP"/>
    </source>
</evidence>
<dbReference type="STRING" id="402384.HM131_01755"/>
<dbReference type="EMBL" id="CP020772">
    <property type="protein sequence ID" value="ARI75627.1"/>
    <property type="molecule type" value="Genomic_DNA"/>
</dbReference>
<dbReference type="InterPro" id="IPR047676">
    <property type="entry name" value="FxLYD_dom"/>
</dbReference>
<dbReference type="RefSeq" id="WP_085027344.1">
    <property type="nucleotide sequence ID" value="NZ_CP020772.1"/>
</dbReference>
<keyword evidence="2" id="KW-0732">Signal</keyword>
<keyword evidence="4" id="KW-1185">Reference proteome</keyword>
<feature type="compositionally biased region" description="Basic and acidic residues" evidence="1">
    <location>
        <begin position="38"/>
        <end position="51"/>
    </location>
</feature>
<organism evidence="3 4">
    <name type="scientific">Halobacillus mangrovi</name>
    <dbReference type="NCBI Taxonomy" id="402384"/>
    <lineage>
        <taxon>Bacteria</taxon>
        <taxon>Bacillati</taxon>
        <taxon>Bacillota</taxon>
        <taxon>Bacilli</taxon>
        <taxon>Bacillales</taxon>
        <taxon>Bacillaceae</taxon>
        <taxon>Halobacillus</taxon>
    </lineage>
</organism>
<sequence length="253" mass="27336">MRKIILLFSLVFIMFLTACSNGEMAGDTNANASANNDENTKEKEETKEESEAKLEIVQSTGGAWKDSIDTVWVHSSAVFENTGDIPVEINETQMNFKGKDGEVLGTAPMIYAVPSVVGPGETAFISESTILEGISDAESYGETTYNFGFDKTDQSPNLLETSGIKGTIGDEYSNPYKVTGLVKNTTGEKQDDIQLAAALFDKDGKLLGVLNGSVDVGVNSGSEAGFELNYPEIPRDVAEKVENIEVKAYGWTW</sequence>
<evidence type="ECO:0000313" key="3">
    <source>
        <dbReference type="EMBL" id="ARI75627.1"/>
    </source>
</evidence>
<evidence type="ECO:0008006" key="5">
    <source>
        <dbReference type="Google" id="ProtNLM"/>
    </source>
</evidence>
<dbReference type="PROSITE" id="PS51257">
    <property type="entry name" value="PROKAR_LIPOPROTEIN"/>
    <property type="match status" value="1"/>
</dbReference>
<dbReference type="AlphaFoldDB" id="A0A1W5ZQT6"/>
<dbReference type="Proteomes" id="UP000192527">
    <property type="component" value="Chromosome"/>
</dbReference>
<reference evidence="3 4" key="1">
    <citation type="submission" date="2017-04" db="EMBL/GenBank/DDBJ databases">
        <title>The whole genome sequencing and assembly of Halobacillus mangrovi strain.</title>
        <authorList>
            <person name="Lee S.-J."/>
            <person name="Park M.-K."/>
            <person name="Kim J.-Y."/>
            <person name="Lee Y.-J."/>
            <person name="Yi H."/>
            <person name="Bahn Y.-S."/>
            <person name="Kim J.F."/>
            <person name="Lee D.-W."/>
        </authorList>
    </citation>
    <scope>NUCLEOTIDE SEQUENCE [LARGE SCALE GENOMIC DNA]</scope>
    <source>
        <strain evidence="3 4">KTB 131</strain>
    </source>
</reference>
<evidence type="ECO:0000256" key="1">
    <source>
        <dbReference type="SAM" id="MobiDB-lite"/>
    </source>
</evidence>
<gene>
    <name evidence="3" type="ORF">HM131_01755</name>
</gene>
<dbReference type="NCBIfam" id="NF038353">
    <property type="entry name" value="FxLYD_dom"/>
    <property type="match status" value="1"/>
</dbReference>
<dbReference type="KEGG" id="hmn:HM131_01755"/>
<feature type="chain" id="PRO_5010883873" description="Lipoprotein" evidence="2">
    <location>
        <begin position="26"/>
        <end position="253"/>
    </location>
</feature>